<dbReference type="Gene3D" id="1.20.1250.20">
    <property type="entry name" value="MFS general substrate transporter like domains"/>
    <property type="match status" value="1"/>
</dbReference>
<feature type="domain" description="Major facilitator superfamily (MFS) profile" evidence="7">
    <location>
        <begin position="19"/>
        <end position="390"/>
    </location>
</feature>
<feature type="transmembrane region" description="Helical" evidence="6">
    <location>
        <begin position="171"/>
        <end position="189"/>
    </location>
</feature>
<dbReference type="PANTHER" id="PTHR43124">
    <property type="entry name" value="PURINE EFFLUX PUMP PBUE"/>
    <property type="match status" value="1"/>
</dbReference>
<dbReference type="EMBL" id="FOVH01000004">
    <property type="protein sequence ID" value="SFO20055.1"/>
    <property type="molecule type" value="Genomic_DNA"/>
</dbReference>
<dbReference type="Proteomes" id="UP000183413">
    <property type="component" value="Unassembled WGS sequence"/>
</dbReference>
<evidence type="ECO:0000256" key="2">
    <source>
        <dbReference type="ARBA" id="ARBA00022475"/>
    </source>
</evidence>
<feature type="transmembrane region" description="Helical" evidence="6">
    <location>
        <begin position="219"/>
        <end position="241"/>
    </location>
</feature>
<comment type="subcellular location">
    <subcellularLocation>
        <location evidence="1">Cell membrane</location>
        <topology evidence="1">Multi-pass membrane protein</topology>
    </subcellularLocation>
</comment>
<evidence type="ECO:0000256" key="3">
    <source>
        <dbReference type="ARBA" id="ARBA00022692"/>
    </source>
</evidence>
<accession>A0A1I5F8F5</accession>
<dbReference type="STRING" id="1993.SAMN04489713_104481"/>
<dbReference type="GO" id="GO:0005886">
    <property type="term" value="C:plasma membrane"/>
    <property type="evidence" value="ECO:0007669"/>
    <property type="project" value="UniProtKB-SubCell"/>
</dbReference>
<protein>
    <submittedName>
        <fullName evidence="8">Predicted arabinose efflux permease, MFS family</fullName>
    </submittedName>
</protein>
<dbReference type="InterPro" id="IPR050189">
    <property type="entry name" value="MFS_Efflux_Transporters"/>
</dbReference>
<name>A0A1I5F8F5_9ACTN</name>
<keyword evidence="2" id="KW-1003">Cell membrane</keyword>
<feature type="transmembrane region" description="Helical" evidence="6">
    <location>
        <begin position="247"/>
        <end position="270"/>
    </location>
</feature>
<dbReference type="SUPFAM" id="SSF103473">
    <property type="entry name" value="MFS general substrate transporter"/>
    <property type="match status" value="1"/>
</dbReference>
<proteinExistence type="predicted"/>
<keyword evidence="4 6" id="KW-1133">Transmembrane helix</keyword>
<dbReference type="GO" id="GO:0022857">
    <property type="term" value="F:transmembrane transporter activity"/>
    <property type="evidence" value="ECO:0007669"/>
    <property type="project" value="InterPro"/>
</dbReference>
<dbReference type="eggNOG" id="COG2814">
    <property type="taxonomic scope" value="Bacteria"/>
</dbReference>
<evidence type="ECO:0000256" key="6">
    <source>
        <dbReference type="SAM" id="Phobius"/>
    </source>
</evidence>
<evidence type="ECO:0000313" key="9">
    <source>
        <dbReference type="Proteomes" id="UP000183413"/>
    </source>
</evidence>
<dbReference type="InterPro" id="IPR036259">
    <property type="entry name" value="MFS_trans_sf"/>
</dbReference>
<evidence type="ECO:0000256" key="1">
    <source>
        <dbReference type="ARBA" id="ARBA00004651"/>
    </source>
</evidence>
<sequence length="397" mass="39321">MTRCPGGETAAGTAGPGRIPWRLQAVAFVSTLDRFSMAPMLVAMAHGLGVPLSATVHAASAYFLAYGLTQPLWAVVADRLGLVRTMRVALALAAVSAAASAAADSALTLGITRGLTGACFGAAIPASLVYVGDTVPAARRQPEIARLMTGVAAGTALASAGAGAVAEFAGWRPAFLVTGAAALLLVPALRRLPEPPLVRAGAGVLAPMAALARSGPARLVLALAFVEGMVLLGVLTLLPAAVEATGAGASVAGAVTALYGVAVLGFARLAGMMAHRVHASRLIALGGTAATGACLLTALSRAPAVVLPATVLLGLAWVSMHSSLQTWATEVLPAARATVVSGFAASLFLGSSTAAVLTGGPAGAGRYAGIFAAAAVLTVPLTFVATVTRARWAGEGR</sequence>
<dbReference type="InParanoid" id="A0A1I5F8F5"/>
<dbReference type="Pfam" id="PF07690">
    <property type="entry name" value="MFS_1"/>
    <property type="match status" value="1"/>
</dbReference>
<dbReference type="RefSeq" id="WP_075021220.1">
    <property type="nucleotide sequence ID" value="NZ_FOVH01000004.1"/>
</dbReference>
<dbReference type="InterPro" id="IPR011701">
    <property type="entry name" value="MFS"/>
</dbReference>
<feature type="transmembrane region" description="Helical" evidence="6">
    <location>
        <begin position="305"/>
        <end position="322"/>
    </location>
</feature>
<dbReference type="PROSITE" id="PS50850">
    <property type="entry name" value="MFS"/>
    <property type="match status" value="1"/>
</dbReference>
<reference evidence="8 9" key="1">
    <citation type="submission" date="2016-10" db="EMBL/GenBank/DDBJ databases">
        <authorList>
            <person name="de Groot N.N."/>
        </authorList>
    </citation>
    <scope>NUCLEOTIDE SEQUENCE [LARGE SCALE GENOMIC DNA]</scope>
    <source>
        <strain evidence="8 9">DSM 43067</strain>
    </source>
</reference>
<dbReference type="PANTHER" id="PTHR43124:SF3">
    <property type="entry name" value="CHLORAMPHENICOL EFFLUX PUMP RV0191"/>
    <property type="match status" value="1"/>
</dbReference>
<evidence type="ECO:0000259" key="7">
    <source>
        <dbReference type="PROSITE" id="PS50850"/>
    </source>
</evidence>
<feature type="transmembrane region" description="Helical" evidence="6">
    <location>
        <begin position="367"/>
        <end position="387"/>
    </location>
</feature>
<feature type="transmembrane region" description="Helical" evidence="6">
    <location>
        <begin position="282"/>
        <end position="299"/>
    </location>
</feature>
<feature type="transmembrane region" description="Helical" evidence="6">
    <location>
        <begin position="144"/>
        <end position="165"/>
    </location>
</feature>
<keyword evidence="3 6" id="KW-0812">Transmembrane</keyword>
<evidence type="ECO:0000256" key="5">
    <source>
        <dbReference type="ARBA" id="ARBA00023136"/>
    </source>
</evidence>
<organism evidence="8 9">
    <name type="scientific">Actinomadura madurae</name>
    <dbReference type="NCBI Taxonomy" id="1993"/>
    <lineage>
        <taxon>Bacteria</taxon>
        <taxon>Bacillati</taxon>
        <taxon>Actinomycetota</taxon>
        <taxon>Actinomycetes</taxon>
        <taxon>Streptosporangiales</taxon>
        <taxon>Thermomonosporaceae</taxon>
        <taxon>Actinomadura</taxon>
    </lineage>
</organism>
<dbReference type="AlphaFoldDB" id="A0A1I5F8F5"/>
<dbReference type="InterPro" id="IPR020846">
    <property type="entry name" value="MFS_dom"/>
</dbReference>
<keyword evidence="9" id="KW-1185">Reference proteome</keyword>
<gene>
    <name evidence="8" type="ORF">SAMN04489713_104481</name>
</gene>
<feature type="transmembrane region" description="Helical" evidence="6">
    <location>
        <begin position="334"/>
        <end position="355"/>
    </location>
</feature>
<feature type="transmembrane region" description="Helical" evidence="6">
    <location>
        <begin position="88"/>
        <end position="109"/>
    </location>
</feature>
<feature type="transmembrane region" description="Helical" evidence="6">
    <location>
        <begin position="54"/>
        <end position="76"/>
    </location>
</feature>
<keyword evidence="5 6" id="KW-0472">Membrane</keyword>
<feature type="transmembrane region" description="Helical" evidence="6">
    <location>
        <begin position="115"/>
        <end position="132"/>
    </location>
</feature>
<evidence type="ECO:0000256" key="4">
    <source>
        <dbReference type="ARBA" id="ARBA00022989"/>
    </source>
</evidence>
<evidence type="ECO:0000313" key="8">
    <source>
        <dbReference type="EMBL" id="SFO20055.1"/>
    </source>
</evidence>